<accession>A0AAD6J2K4</accession>
<protein>
    <submittedName>
        <fullName evidence="1">Uncharacterized protein</fullName>
    </submittedName>
</protein>
<dbReference type="Proteomes" id="UP001221413">
    <property type="component" value="Unassembled WGS sequence"/>
</dbReference>
<comment type="caution">
    <text evidence="1">The sequence shown here is derived from an EMBL/GenBank/DDBJ whole genome shotgun (WGS) entry which is preliminary data.</text>
</comment>
<name>A0AAD6J2K4_DREDA</name>
<dbReference type="EMBL" id="JAQGDS010000002">
    <property type="protein sequence ID" value="KAJ6263369.1"/>
    <property type="molecule type" value="Genomic_DNA"/>
</dbReference>
<evidence type="ECO:0000313" key="2">
    <source>
        <dbReference type="Proteomes" id="UP001221413"/>
    </source>
</evidence>
<dbReference type="AlphaFoldDB" id="A0AAD6J2K4"/>
<evidence type="ECO:0000313" key="1">
    <source>
        <dbReference type="EMBL" id="KAJ6263369.1"/>
    </source>
</evidence>
<gene>
    <name evidence="1" type="ORF">Dda_1932</name>
</gene>
<keyword evidence="2" id="KW-1185">Reference proteome</keyword>
<reference evidence="1" key="1">
    <citation type="submission" date="2023-01" db="EMBL/GenBank/DDBJ databases">
        <title>The chitinases involved in constricting ring structure development in the nematode-trapping fungus Drechslerella dactyloides.</title>
        <authorList>
            <person name="Wang R."/>
            <person name="Zhang L."/>
            <person name="Tang P."/>
            <person name="Li S."/>
            <person name="Liang L."/>
        </authorList>
    </citation>
    <scope>NUCLEOTIDE SEQUENCE</scope>
    <source>
        <strain evidence="1">YMF1.00031</strain>
    </source>
</reference>
<organism evidence="1 2">
    <name type="scientific">Drechslerella dactyloides</name>
    <name type="common">Nematode-trapping fungus</name>
    <name type="synonym">Arthrobotrys dactyloides</name>
    <dbReference type="NCBI Taxonomy" id="74499"/>
    <lineage>
        <taxon>Eukaryota</taxon>
        <taxon>Fungi</taxon>
        <taxon>Dikarya</taxon>
        <taxon>Ascomycota</taxon>
        <taxon>Pezizomycotina</taxon>
        <taxon>Orbiliomycetes</taxon>
        <taxon>Orbiliales</taxon>
        <taxon>Orbiliaceae</taxon>
        <taxon>Drechslerella</taxon>
    </lineage>
</organism>
<sequence>MVDLEPSPERQWRELEIMKDRLALEVIDTIKFEHETAPSALALMTRREKNLFLVALANLNLIDLIGTTLE</sequence>
<proteinExistence type="predicted"/>